<name>A0ABQ5Q2Q2_9BACT</name>
<organism evidence="1 2">
    <name type="scientific">Geothrix rubra</name>
    <dbReference type="NCBI Taxonomy" id="2927977"/>
    <lineage>
        <taxon>Bacteria</taxon>
        <taxon>Pseudomonadati</taxon>
        <taxon>Acidobacteriota</taxon>
        <taxon>Holophagae</taxon>
        <taxon>Holophagales</taxon>
        <taxon>Holophagaceae</taxon>
        <taxon>Geothrix</taxon>
    </lineage>
</organism>
<dbReference type="SUPFAM" id="SSF53850">
    <property type="entry name" value="Periplasmic binding protein-like II"/>
    <property type="match status" value="1"/>
</dbReference>
<proteinExistence type="predicted"/>
<evidence type="ECO:0000313" key="1">
    <source>
        <dbReference type="EMBL" id="GLH68654.1"/>
    </source>
</evidence>
<dbReference type="Proteomes" id="UP001165089">
    <property type="component" value="Unassembled WGS sequence"/>
</dbReference>
<dbReference type="EMBL" id="BSDD01000001">
    <property type="protein sequence ID" value="GLH68654.1"/>
    <property type="molecule type" value="Genomic_DNA"/>
</dbReference>
<keyword evidence="2" id="KW-1185">Reference proteome</keyword>
<reference evidence="1 2" key="1">
    <citation type="journal article" date="2023" name="Antonie Van Leeuwenhoek">
        <title>Mesoterricola silvestris gen. nov., sp. nov., Mesoterricola sediminis sp. nov., Geothrix oryzae sp. nov., Geothrix edaphica sp. nov., Geothrix rubra sp. nov., and Geothrix limicola sp. nov., six novel members of Acidobacteriota isolated from soils.</title>
        <authorList>
            <person name="Itoh H."/>
            <person name="Sugisawa Y."/>
            <person name="Mise K."/>
            <person name="Xu Z."/>
            <person name="Kuniyasu M."/>
            <person name="Ushijima N."/>
            <person name="Kawano K."/>
            <person name="Kobayashi E."/>
            <person name="Shiratori Y."/>
            <person name="Masuda Y."/>
            <person name="Senoo K."/>
        </authorList>
    </citation>
    <scope>NUCLEOTIDE SEQUENCE [LARGE SCALE GENOMIC DNA]</scope>
    <source>
        <strain evidence="1 2">Red803</strain>
    </source>
</reference>
<evidence type="ECO:0000313" key="2">
    <source>
        <dbReference type="Proteomes" id="UP001165089"/>
    </source>
</evidence>
<dbReference type="RefSeq" id="WP_285722203.1">
    <property type="nucleotide sequence ID" value="NZ_BSDD01000001.1"/>
</dbReference>
<comment type="caution">
    <text evidence="1">The sequence shown here is derived from an EMBL/GenBank/DDBJ whole genome shotgun (WGS) entry which is preliminary data.</text>
</comment>
<accession>A0ABQ5Q2Q2</accession>
<sequence>MRTRLALITLLSAVLGVGGWFAYQNGLVPVPLVPDAPLYAPASPDFGEDQAVLEALVPAGPGLDAFLANQSDLALLTRTPDGAWAGQLVDGLQRSRNGRRWRLTFKAGLRLQDGSELGADRADAVLAPAFRGAGARDRVLDGRTLELRFATRTEDVPERLATWRVPGSGPFVRKGTVLARFDGFVQGRAGLARLRVETDPALMASAAWAQGLASGRWAWAAYPGRIDPEDMARVRLAPYDEVRLTDGSVWFISQKLRRFQPDKGPWPETRLFGVWRGSMDLPRAGALP</sequence>
<gene>
    <name evidence="1" type="ORF">GETHPA_01870</name>
</gene>
<protein>
    <submittedName>
        <fullName evidence="1">Uncharacterized protein</fullName>
    </submittedName>
</protein>